<sequence length="117" mass="12667">MSEPRLLLIGRRQSTLDVLKEELTRFGRDVVASNDRELIRRALLDGNVDLVVIGGGLDDPARDAMRDFVLGVQPDVPVHLLPRTAGASPASVIPFANEQIVLFKVHAAAGDEDAQSD</sequence>
<dbReference type="AlphaFoldDB" id="A0A076EVP5"/>
<name>A0A076EVP5_RHOOP</name>
<proteinExistence type="predicted"/>
<dbReference type="eggNOG" id="ENOG5032Y0H">
    <property type="taxonomic scope" value="Bacteria"/>
</dbReference>
<accession>A0A076EVP5</accession>
<gene>
    <name evidence="1" type="ORF">EP51_34435</name>
</gene>
<evidence type="ECO:0000313" key="1">
    <source>
        <dbReference type="EMBL" id="AII09468.1"/>
    </source>
</evidence>
<reference evidence="1 2" key="1">
    <citation type="submission" date="2014-07" db="EMBL/GenBank/DDBJ databases">
        <title>Genome Sequence of Rhodococcus opacus Strain R7, a Biodegrader of Mono- and Polycyclic Aromatic Hydrocarbons.</title>
        <authorList>
            <person name="Di Gennaro P."/>
            <person name="Zampolli J."/>
            <person name="Presti I."/>
            <person name="Cappelletti M."/>
            <person name="D'Ursi P."/>
            <person name="Orro A."/>
            <person name="Mezzelani A."/>
            <person name="Milanesi L."/>
        </authorList>
    </citation>
    <scope>NUCLEOTIDE SEQUENCE [LARGE SCALE GENOMIC DNA]</scope>
    <source>
        <strain evidence="1 2">R7</strain>
    </source>
</reference>
<evidence type="ECO:0008006" key="3">
    <source>
        <dbReference type="Google" id="ProtNLM"/>
    </source>
</evidence>
<organism evidence="1 2">
    <name type="scientific">Rhodococcus opacus</name>
    <name type="common">Nocardia opaca</name>
    <dbReference type="NCBI Taxonomy" id="37919"/>
    <lineage>
        <taxon>Bacteria</taxon>
        <taxon>Bacillati</taxon>
        <taxon>Actinomycetota</taxon>
        <taxon>Actinomycetes</taxon>
        <taxon>Mycobacteriales</taxon>
        <taxon>Nocardiaceae</taxon>
        <taxon>Rhodococcus</taxon>
    </lineage>
</organism>
<protein>
    <recommendedName>
        <fullName evidence="3">Response regulatory domain-containing protein</fullName>
    </recommendedName>
</protein>
<evidence type="ECO:0000313" key="2">
    <source>
        <dbReference type="Proteomes" id="UP000028488"/>
    </source>
</evidence>
<dbReference type="EMBL" id="CP008947">
    <property type="protein sequence ID" value="AII09468.1"/>
    <property type="molecule type" value="Genomic_DNA"/>
</dbReference>
<dbReference type="RefSeq" id="WP_128641725.1">
    <property type="nucleotide sequence ID" value="NZ_CP008947.1"/>
</dbReference>
<dbReference type="Proteomes" id="UP000028488">
    <property type="component" value="Chromosome"/>
</dbReference>